<proteinExistence type="predicted"/>
<reference evidence="2" key="1">
    <citation type="journal article" date="2024" name="Proc. Natl. Acad. Sci. U.S.A.">
        <title>Extraordinary preservation of gene collinearity over three hundred million years revealed in homosporous lycophytes.</title>
        <authorList>
            <person name="Li C."/>
            <person name="Wickell D."/>
            <person name="Kuo L.Y."/>
            <person name="Chen X."/>
            <person name="Nie B."/>
            <person name="Liao X."/>
            <person name="Peng D."/>
            <person name="Ji J."/>
            <person name="Jenkins J."/>
            <person name="Williams M."/>
            <person name="Shu S."/>
            <person name="Plott C."/>
            <person name="Barry K."/>
            <person name="Rajasekar S."/>
            <person name="Grimwood J."/>
            <person name="Han X."/>
            <person name="Sun S."/>
            <person name="Hou Z."/>
            <person name="He W."/>
            <person name="Dai G."/>
            <person name="Sun C."/>
            <person name="Schmutz J."/>
            <person name="Leebens-Mack J.H."/>
            <person name="Li F.W."/>
            <person name="Wang L."/>
        </authorList>
    </citation>
    <scope>NUCLEOTIDE SEQUENCE [LARGE SCALE GENOMIC DNA]</scope>
    <source>
        <strain evidence="2">cv. PW_Plant_1</strain>
    </source>
</reference>
<evidence type="ECO:0000313" key="1">
    <source>
        <dbReference type="EMBL" id="KAJ7530467.1"/>
    </source>
</evidence>
<name>A0ACC2BL66_DIPCM</name>
<protein>
    <submittedName>
        <fullName evidence="1">Uncharacterized protein</fullName>
    </submittedName>
</protein>
<organism evidence="1 2">
    <name type="scientific">Diphasiastrum complanatum</name>
    <name type="common">Issler's clubmoss</name>
    <name type="synonym">Lycopodium complanatum</name>
    <dbReference type="NCBI Taxonomy" id="34168"/>
    <lineage>
        <taxon>Eukaryota</taxon>
        <taxon>Viridiplantae</taxon>
        <taxon>Streptophyta</taxon>
        <taxon>Embryophyta</taxon>
        <taxon>Tracheophyta</taxon>
        <taxon>Lycopodiopsida</taxon>
        <taxon>Lycopodiales</taxon>
        <taxon>Lycopodiaceae</taxon>
        <taxon>Lycopodioideae</taxon>
        <taxon>Diphasiastrum</taxon>
    </lineage>
</organism>
<keyword evidence="2" id="KW-1185">Reference proteome</keyword>
<evidence type="ECO:0000313" key="2">
    <source>
        <dbReference type="Proteomes" id="UP001162992"/>
    </source>
</evidence>
<comment type="caution">
    <text evidence="1">The sequence shown here is derived from an EMBL/GenBank/DDBJ whole genome shotgun (WGS) entry which is preliminary data.</text>
</comment>
<dbReference type="Proteomes" id="UP001162992">
    <property type="component" value="Chromosome 14"/>
</dbReference>
<sequence>MWCDAEGTRWKGENAAKAAIAEPVSALYNKLMQEWDQPMEALLFQTGAILHVASLEQSHVLERACFGVPLFPTTSDAIPLGDSEGLPGSIGTSTFLERKSSEVQLFQLMLEEAFYLSYHMRCIQICRQSTKGREYMTHEQFWEFLLKSKRRFPQHYKAYSHMRSNNWVVRAGIQYGADFMAYRHHPALVHSDYAVLVMAEEEEKPRMNTWTEVHAMNRLCGSVAKTLLLLHIVTNQQPMDTTSPTCLENYCVQAVEYQRWLPEKHREENLTTKEPVVHVDASNGASSTLSILEPMSNLALNVLQEHYPGSEVSSDIDKQESTASTDEICE</sequence>
<gene>
    <name evidence="1" type="ORF">O6H91_14G004500</name>
</gene>
<accession>A0ACC2BL66</accession>
<dbReference type="EMBL" id="CM055105">
    <property type="protein sequence ID" value="KAJ7530467.1"/>
    <property type="molecule type" value="Genomic_DNA"/>
</dbReference>